<accession>A0A642V3L7</accession>
<evidence type="ECO:0000313" key="3">
    <source>
        <dbReference type="Proteomes" id="UP000761534"/>
    </source>
</evidence>
<dbReference type="NCBIfam" id="TIGR00004">
    <property type="entry name" value="Rid family detoxifying hydrolase"/>
    <property type="match status" value="1"/>
</dbReference>
<comment type="caution">
    <text evidence="2">The sequence shown here is derived from an EMBL/GenBank/DDBJ whole genome shotgun (WGS) entry which is preliminary data.</text>
</comment>
<reference evidence="2" key="1">
    <citation type="journal article" date="2019" name="G3 (Bethesda)">
        <title>Genome Assemblies of Two Rare Opportunistic Yeast Pathogens: Diutina rugosa (syn. Candida rugosa) and Trichomonascus ciferrii (syn. Candida ciferrii).</title>
        <authorList>
            <person name="Mixao V."/>
            <person name="Saus E."/>
            <person name="Hansen A.P."/>
            <person name="Lass-Florl C."/>
            <person name="Gabaldon T."/>
        </authorList>
    </citation>
    <scope>NUCLEOTIDE SEQUENCE</scope>
    <source>
        <strain evidence="2">CBS 4856</strain>
    </source>
</reference>
<dbReference type="AlphaFoldDB" id="A0A642V3L7"/>
<proteinExistence type="inferred from homology"/>
<dbReference type="VEuPathDB" id="FungiDB:TRICI_003245"/>
<dbReference type="Gene3D" id="3.30.1330.40">
    <property type="entry name" value="RutC-like"/>
    <property type="match status" value="1"/>
</dbReference>
<dbReference type="EMBL" id="SWFS01000236">
    <property type="protein sequence ID" value="KAA8913183.1"/>
    <property type="molecule type" value="Genomic_DNA"/>
</dbReference>
<dbReference type="InterPro" id="IPR006056">
    <property type="entry name" value="RidA"/>
</dbReference>
<dbReference type="CDD" id="cd00448">
    <property type="entry name" value="YjgF_YER057c_UK114_family"/>
    <property type="match status" value="1"/>
</dbReference>
<dbReference type="GO" id="GO:0005739">
    <property type="term" value="C:mitochondrion"/>
    <property type="evidence" value="ECO:0007669"/>
    <property type="project" value="UniProtKB-ARBA"/>
</dbReference>
<dbReference type="FunFam" id="3.30.1330.40:FF:000001">
    <property type="entry name" value="L-PSP family endoribonuclease"/>
    <property type="match status" value="1"/>
</dbReference>
<dbReference type="PANTHER" id="PTHR11803">
    <property type="entry name" value="2-IMINOBUTANOATE/2-IMINOPROPANOATE DEAMINASE RIDA"/>
    <property type="match status" value="1"/>
</dbReference>
<keyword evidence="3" id="KW-1185">Reference proteome</keyword>
<evidence type="ECO:0000313" key="2">
    <source>
        <dbReference type="EMBL" id="KAA8913183.1"/>
    </source>
</evidence>
<evidence type="ECO:0000256" key="1">
    <source>
        <dbReference type="ARBA" id="ARBA00010552"/>
    </source>
</evidence>
<dbReference type="SUPFAM" id="SSF55298">
    <property type="entry name" value="YjgF-like"/>
    <property type="match status" value="1"/>
</dbReference>
<dbReference type="GO" id="GO:0019239">
    <property type="term" value="F:deaminase activity"/>
    <property type="evidence" value="ECO:0007669"/>
    <property type="project" value="TreeGrafter"/>
</dbReference>
<dbReference type="InterPro" id="IPR006175">
    <property type="entry name" value="YjgF/YER057c/UK114"/>
</dbReference>
<sequence>MTSRKQILTANAQQPLSVFSQAMVHKDIVYCSGQIGVDPKTGKLAEGDISVRARQVLDNLSAVLKEAGTSLDNALKVNVYLTDMNNFAAVNEIYGQYFKDPKPIRTCVAVYQLPFYTDIEIDLSAIVPNN</sequence>
<dbReference type="PANTHER" id="PTHR11803:SF42">
    <property type="entry name" value="MMF1"/>
    <property type="match status" value="1"/>
</dbReference>
<protein>
    <submittedName>
        <fullName evidence="2">Uncharacterized protein</fullName>
    </submittedName>
</protein>
<dbReference type="OrthoDB" id="309640at2759"/>
<comment type="similarity">
    <text evidence="1">Belongs to the RutC family.</text>
</comment>
<dbReference type="InterPro" id="IPR035959">
    <property type="entry name" value="RutC-like_sf"/>
</dbReference>
<gene>
    <name evidence="2" type="ORF">TRICI_003245</name>
</gene>
<dbReference type="Proteomes" id="UP000761534">
    <property type="component" value="Unassembled WGS sequence"/>
</dbReference>
<dbReference type="Pfam" id="PF01042">
    <property type="entry name" value="Ribonuc_L-PSP"/>
    <property type="match status" value="1"/>
</dbReference>
<name>A0A642V3L7_9ASCO</name>
<dbReference type="GO" id="GO:0005829">
    <property type="term" value="C:cytosol"/>
    <property type="evidence" value="ECO:0007669"/>
    <property type="project" value="TreeGrafter"/>
</dbReference>
<organism evidence="2 3">
    <name type="scientific">Trichomonascus ciferrii</name>
    <dbReference type="NCBI Taxonomy" id="44093"/>
    <lineage>
        <taxon>Eukaryota</taxon>
        <taxon>Fungi</taxon>
        <taxon>Dikarya</taxon>
        <taxon>Ascomycota</taxon>
        <taxon>Saccharomycotina</taxon>
        <taxon>Dipodascomycetes</taxon>
        <taxon>Dipodascales</taxon>
        <taxon>Trichomonascaceae</taxon>
        <taxon>Trichomonascus</taxon>
        <taxon>Trichomonascus ciferrii complex</taxon>
    </lineage>
</organism>